<protein>
    <submittedName>
        <fullName evidence="1">AAA family ATPase</fullName>
    </submittedName>
</protein>
<reference evidence="1" key="1">
    <citation type="submission" date="2021-04" db="EMBL/GenBank/DDBJ databases">
        <title>Biosynthetic gene clusters of Dactylosporangioum roseum.</title>
        <authorList>
            <person name="Hartkoorn R.C."/>
            <person name="Beaudoing E."/>
            <person name="Hot D."/>
            <person name="Moureu S."/>
        </authorList>
    </citation>
    <scope>NUCLEOTIDE SEQUENCE</scope>
    <source>
        <strain evidence="1">NRRL B-16295</strain>
    </source>
</reference>
<sequence>MHPVDPGSLRERLRHVYWIGGGSGAGKSTVARRLAERHGLVHYSTDAVMRDHAGRSTPGDSPHLHGFMAMDMDERWVHRSPEIMLETFHWYRGEGFGLIVEDLLRLPAGPPVVAEGFRLLPGLVRSLLAGPGHAVWLLPTPGFRRAAFDSRGSLWEIAGRTGDPERALHNLLERDRMFTDRLRVETRQLGLPAIEVDTTTTEGELAGRAAEALGLPAAPPDP</sequence>
<dbReference type="Proteomes" id="UP001058271">
    <property type="component" value="Chromosome"/>
</dbReference>
<dbReference type="InterPro" id="IPR027417">
    <property type="entry name" value="P-loop_NTPase"/>
</dbReference>
<proteinExistence type="predicted"/>
<dbReference type="SUPFAM" id="SSF52540">
    <property type="entry name" value="P-loop containing nucleoside triphosphate hydrolases"/>
    <property type="match status" value="1"/>
</dbReference>
<dbReference type="Gene3D" id="3.40.50.300">
    <property type="entry name" value="P-loop containing nucleotide triphosphate hydrolases"/>
    <property type="match status" value="1"/>
</dbReference>
<evidence type="ECO:0000313" key="1">
    <source>
        <dbReference type="EMBL" id="UWZ40515.1"/>
    </source>
</evidence>
<accession>A0ABY5ZHS4</accession>
<dbReference type="EMBL" id="CP073721">
    <property type="protein sequence ID" value="UWZ40515.1"/>
    <property type="molecule type" value="Genomic_DNA"/>
</dbReference>
<gene>
    <name evidence="1" type="ORF">Drose_21990</name>
</gene>
<dbReference type="Pfam" id="PF13671">
    <property type="entry name" value="AAA_33"/>
    <property type="match status" value="1"/>
</dbReference>
<organism evidence="1 2">
    <name type="scientific">Dactylosporangium roseum</name>
    <dbReference type="NCBI Taxonomy" id="47989"/>
    <lineage>
        <taxon>Bacteria</taxon>
        <taxon>Bacillati</taxon>
        <taxon>Actinomycetota</taxon>
        <taxon>Actinomycetes</taxon>
        <taxon>Micromonosporales</taxon>
        <taxon>Micromonosporaceae</taxon>
        <taxon>Dactylosporangium</taxon>
    </lineage>
</organism>
<evidence type="ECO:0000313" key="2">
    <source>
        <dbReference type="Proteomes" id="UP001058271"/>
    </source>
</evidence>
<name>A0ABY5ZHS4_9ACTN</name>
<keyword evidence="2" id="KW-1185">Reference proteome</keyword>